<proteinExistence type="inferred from homology"/>
<dbReference type="PROSITE" id="PS00480">
    <property type="entry name" value="CITRATE_SYNTHASE"/>
    <property type="match status" value="1"/>
</dbReference>
<evidence type="ECO:0000256" key="8">
    <source>
        <dbReference type="PIRNR" id="PIRNR001369"/>
    </source>
</evidence>
<evidence type="ECO:0000256" key="2">
    <source>
        <dbReference type="ARBA" id="ARBA00005026"/>
    </source>
</evidence>
<organism evidence="11 12">
    <name type="scientific">Pseudoduganella violacea</name>
    <dbReference type="NCBI Taxonomy" id="1715466"/>
    <lineage>
        <taxon>Bacteria</taxon>
        <taxon>Pseudomonadati</taxon>
        <taxon>Pseudomonadota</taxon>
        <taxon>Betaproteobacteria</taxon>
        <taxon>Burkholderiales</taxon>
        <taxon>Oxalobacteraceae</taxon>
        <taxon>Telluria group</taxon>
        <taxon>Pseudoduganella</taxon>
    </lineage>
</organism>
<dbReference type="FunFam" id="1.10.580.10:FF:000004">
    <property type="entry name" value="Citrate synthase"/>
    <property type="match status" value="1"/>
</dbReference>
<dbReference type="InterPro" id="IPR011278">
    <property type="entry name" value="2-MeCitrate/Citrate_synth_II"/>
</dbReference>
<comment type="pathway">
    <text evidence="2">Organic acid metabolism; propanoate degradation.</text>
</comment>
<evidence type="ECO:0000256" key="5">
    <source>
        <dbReference type="ARBA" id="ARBA00022679"/>
    </source>
</evidence>
<dbReference type="NCBIfam" id="TIGR01800">
    <property type="entry name" value="cit_synth_II"/>
    <property type="match status" value="1"/>
</dbReference>
<comment type="catalytic activity">
    <reaction evidence="7">
        <text>oxaloacetate + acetyl-CoA + H2O = citrate + CoA + H(+)</text>
        <dbReference type="Rhea" id="RHEA:16845"/>
        <dbReference type="ChEBI" id="CHEBI:15377"/>
        <dbReference type="ChEBI" id="CHEBI:15378"/>
        <dbReference type="ChEBI" id="CHEBI:16452"/>
        <dbReference type="ChEBI" id="CHEBI:16947"/>
        <dbReference type="ChEBI" id="CHEBI:57287"/>
        <dbReference type="ChEBI" id="CHEBI:57288"/>
        <dbReference type="EC" id="2.3.3.16"/>
    </reaction>
</comment>
<dbReference type="InterPro" id="IPR019810">
    <property type="entry name" value="Citrate_synthase_AS"/>
</dbReference>
<dbReference type="Gene3D" id="1.10.230.10">
    <property type="entry name" value="Cytochrome P450-Terp, domain 2"/>
    <property type="match status" value="1"/>
</dbReference>
<dbReference type="NCBIfam" id="NF009006">
    <property type="entry name" value="PRK12351.1"/>
    <property type="match status" value="1"/>
</dbReference>
<dbReference type="EMBL" id="JACHXD010000029">
    <property type="protein sequence ID" value="MBB3122390.1"/>
    <property type="molecule type" value="Genomic_DNA"/>
</dbReference>
<comment type="caution">
    <text evidence="11">The sequence shown here is derived from an EMBL/GenBank/DDBJ whole genome shotgun (WGS) entry which is preliminary data.</text>
</comment>
<evidence type="ECO:0000256" key="4">
    <source>
        <dbReference type="ARBA" id="ARBA00022532"/>
    </source>
</evidence>
<dbReference type="PIRSF" id="PIRSF001369">
    <property type="entry name" value="Citrate_synth"/>
    <property type="match status" value="1"/>
</dbReference>
<keyword evidence="4" id="KW-0816">Tricarboxylic acid cycle</keyword>
<dbReference type="PANTHER" id="PTHR11739:SF25">
    <property type="entry name" value="CITRATE SYNTHASE-RELATED PROTEIN DDB_G0287281"/>
    <property type="match status" value="1"/>
</dbReference>
<dbReference type="InterPro" id="IPR016142">
    <property type="entry name" value="Citrate_synth-like_lrg_a-sub"/>
</dbReference>
<accession>A0A7W5FWT8</accession>
<evidence type="ECO:0000256" key="3">
    <source>
        <dbReference type="ARBA" id="ARBA00010566"/>
    </source>
</evidence>
<dbReference type="Pfam" id="PF00285">
    <property type="entry name" value="Citrate_synt"/>
    <property type="match status" value="1"/>
</dbReference>
<dbReference type="GO" id="GO:0005737">
    <property type="term" value="C:cytoplasm"/>
    <property type="evidence" value="ECO:0007669"/>
    <property type="project" value="InterPro"/>
</dbReference>
<keyword evidence="12" id="KW-1185">Reference proteome</keyword>
<evidence type="ECO:0000256" key="6">
    <source>
        <dbReference type="ARBA" id="ARBA00049052"/>
    </source>
</evidence>
<dbReference type="GO" id="GO:0006099">
    <property type="term" value="P:tricarboxylic acid cycle"/>
    <property type="evidence" value="ECO:0007669"/>
    <property type="project" value="UniProtKB-UniPathway"/>
</dbReference>
<sequence length="383" mass="42073">MTEQAATFKPKKSVALSGVAAGNTALCSVGKTGNDLHYRGYDILDVADSCEFEEIAYLLVHGKLPTTAELKGYKAKLKSLRGLPQAVKAALEALPAGAHPMDVMRTGVSVLGCALPEKDDHNIAGARDIADRLMASFGSMLLYWYHFSHNGKRIEVETDDDSIGGHFLHLLHGEKPSESWVKAMHTSLILYAEHEFNASTFTSRVIAGTGSDIHSAITGAIGALRGPKHGGANEVALDIQKRYENADEAEADIRNRVANKEVVIGFGHPVYTISDPRNKVIKEVARKLSQEAGSLKMFDIAERLESVMWEIKKMFPNLDWFSAVSYHMMGVPTAMFTPLFVISRTSGWAAHVIEQRIDNKIIRPSANYVGPEDLQFVPIKDRK</sequence>
<comment type="pathway">
    <text evidence="1">Carbohydrate metabolism; tricarboxylic acid cycle; isocitrate from oxaloacetate: step 1/2.</text>
</comment>
<evidence type="ECO:0000256" key="7">
    <source>
        <dbReference type="ARBA" id="ARBA00049288"/>
    </source>
</evidence>
<dbReference type="GO" id="GO:0036440">
    <property type="term" value="F:citrate synthase activity"/>
    <property type="evidence" value="ECO:0007669"/>
    <property type="project" value="UniProtKB-EC"/>
</dbReference>
<protein>
    <recommendedName>
        <fullName evidence="8">Citrate synthase</fullName>
    </recommendedName>
</protein>
<keyword evidence="5 8" id="KW-0808">Transferase</keyword>
<dbReference type="GO" id="GO:0019679">
    <property type="term" value="P:propionate metabolic process, methylcitrate cycle"/>
    <property type="evidence" value="ECO:0007669"/>
    <property type="project" value="TreeGrafter"/>
</dbReference>
<dbReference type="CDD" id="cd06117">
    <property type="entry name" value="Ec2MCS_like_1"/>
    <property type="match status" value="1"/>
</dbReference>
<evidence type="ECO:0000256" key="10">
    <source>
        <dbReference type="RuleBase" id="RU003406"/>
    </source>
</evidence>
<dbReference type="SUPFAM" id="SSF48256">
    <property type="entry name" value="Citrate synthase"/>
    <property type="match status" value="1"/>
</dbReference>
<dbReference type="Proteomes" id="UP000541535">
    <property type="component" value="Unassembled WGS sequence"/>
</dbReference>
<dbReference type="UniPathway" id="UPA00223">
    <property type="reaction ID" value="UER00717"/>
</dbReference>
<dbReference type="GO" id="GO:0050440">
    <property type="term" value="F:2-methylcitrate synthase activity"/>
    <property type="evidence" value="ECO:0007669"/>
    <property type="project" value="UniProtKB-EC"/>
</dbReference>
<dbReference type="InterPro" id="IPR002020">
    <property type="entry name" value="Citrate_synthase"/>
</dbReference>
<gene>
    <name evidence="11" type="ORF">FHS03_005491</name>
</gene>
<evidence type="ECO:0000256" key="9">
    <source>
        <dbReference type="PIRSR" id="PIRSR001369-1"/>
    </source>
</evidence>
<evidence type="ECO:0000313" key="12">
    <source>
        <dbReference type="Proteomes" id="UP000541535"/>
    </source>
</evidence>
<dbReference type="InterPro" id="IPR016143">
    <property type="entry name" value="Citrate_synth-like_sm_a-sub"/>
</dbReference>
<dbReference type="RefSeq" id="WP_183444047.1">
    <property type="nucleotide sequence ID" value="NZ_JACHXD010000029.1"/>
</dbReference>
<evidence type="ECO:0000256" key="1">
    <source>
        <dbReference type="ARBA" id="ARBA00004751"/>
    </source>
</evidence>
<keyword evidence="11" id="KW-0012">Acyltransferase</keyword>
<dbReference type="PRINTS" id="PR00143">
    <property type="entry name" value="CITRTSNTHASE"/>
</dbReference>
<reference evidence="11 12" key="1">
    <citation type="submission" date="2020-08" db="EMBL/GenBank/DDBJ databases">
        <title>Genomic Encyclopedia of Type Strains, Phase III (KMG-III): the genomes of soil and plant-associated and newly described type strains.</title>
        <authorList>
            <person name="Whitman W."/>
        </authorList>
    </citation>
    <scope>NUCLEOTIDE SEQUENCE [LARGE SCALE GENOMIC DNA]</scope>
    <source>
        <strain evidence="11 12">CECT 8897</strain>
    </source>
</reference>
<dbReference type="FunFam" id="1.10.230.10:FF:000003">
    <property type="entry name" value="Citrate synthase"/>
    <property type="match status" value="1"/>
</dbReference>
<dbReference type="AlphaFoldDB" id="A0A7W5FWT8"/>
<dbReference type="InterPro" id="IPR024176">
    <property type="entry name" value="Citrate_synthase_bac-typ"/>
</dbReference>
<dbReference type="GO" id="GO:0005975">
    <property type="term" value="P:carbohydrate metabolic process"/>
    <property type="evidence" value="ECO:0007669"/>
    <property type="project" value="TreeGrafter"/>
</dbReference>
<name>A0A7W5FWT8_9BURK</name>
<evidence type="ECO:0000313" key="11">
    <source>
        <dbReference type="EMBL" id="MBB3122390.1"/>
    </source>
</evidence>
<feature type="active site" evidence="9">
    <location>
        <position position="319"/>
    </location>
</feature>
<dbReference type="PANTHER" id="PTHR11739">
    <property type="entry name" value="CITRATE SYNTHASE"/>
    <property type="match status" value="1"/>
</dbReference>
<dbReference type="InterPro" id="IPR036969">
    <property type="entry name" value="Citrate_synthase_sf"/>
</dbReference>
<dbReference type="Gene3D" id="1.10.580.10">
    <property type="entry name" value="Citrate Synthase, domain 1"/>
    <property type="match status" value="1"/>
</dbReference>
<comment type="catalytic activity">
    <reaction evidence="6">
        <text>propanoyl-CoA + oxaloacetate + H2O = (2S,3S)-2-methylcitrate + CoA + H(+)</text>
        <dbReference type="Rhea" id="RHEA:23780"/>
        <dbReference type="ChEBI" id="CHEBI:15377"/>
        <dbReference type="ChEBI" id="CHEBI:15378"/>
        <dbReference type="ChEBI" id="CHEBI:16452"/>
        <dbReference type="ChEBI" id="CHEBI:57287"/>
        <dbReference type="ChEBI" id="CHEBI:57392"/>
        <dbReference type="ChEBI" id="CHEBI:58853"/>
        <dbReference type="EC" id="2.3.3.5"/>
    </reaction>
</comment>
<comment type="similarity">
    <text evidence="3 8 10">Belongs to the citrate synthase family.</text>
</comment>
<feature type="active site" evidence="9">
    <location>
        <position position="268"/>
    </location>
</feature>